<evidence type="ECO:0000313" key="1">
    <source>
        <dbReference type="EMBL" id="MBB5801994.1"/>
    </source>
</evidence>
<protein>
    <submittedName>
        <fullName evidence="1">Putative ester cyclase</fullName>
    </submittedName>
</protein>
<sequence length="183" mass="20282">MTTTLDALKPHDAAEKFTLTPEYALRLNEVSFMQDNSPALEWFDPDCLCYLPGRPVMDRHTFLDTVTMVMNAKPDVVVDMKDIFVDGNTAAVYATFTGHQTGPLLGIPPTGKKVSITELGTVTFNDSGRVVEFRQEADYLGMLTQMGIVPPLGTGPVGQITHALRNAVRLYRLDRKYRRATSS</sequence>
<dbReference type="PANTHER" id="PTHR38436:SF1">
    <property type="entry name" value="ESTER CYCLASE"/>
    <property type="match status" value="1"/>
</dbReference>
<dbReference type="AlphaFoldDB" id="A0A7W9HGV0"/>
<dbReference type="EMBL" id="JACHMO010000001">
    <property type="protein sequence ID" value="MBB5801994.1"/>
    <property type="molecule type" value="Genomic_DNA"/>
</dbReference>
<comment type="caution">
    <text evidence="1">The sequence shown here is derived from an EMBL/GenBank/DDBJ whole genome shotgun (WGS) entry which is preliminary data.</text>
</comment>
<dbReference type="SUPFAM" id="SSF54427">
    <property type="entry name" value="NTF2-like"/>
    <property type="match status" value="1"/>
</dbReference>
<organism evidence="1 2">
    <name type="scientific">Saccharothrix ecbatanensis</name>
    <dbReference type="NCBI Taxonomy" id="1105145"/>
    <lineage>
        <taxon>Bacteria</taxon>
        <taxon>Bacillati</taxon>
        <taxon>Actinomycetota</taxon>
        <taxon>Actinomycetes</taxon>
        <taxon>Pseudonocardiales</taxon>
        <taxon>Pseudonocardiaceae</taxon>
        <taxon>Saccharothrix</taxon>
    </lineage>
</organism>
<proteinExistence type="predicted"/>
<dbReference type="RefSeq" id="WP_184918431.1">
    <property type="nucleotide sequence ID" value="NZ_JACHMO010000001.1"/>
</dbReference>
<name>A0A7W9HGV0_9PSEU</name>
<dbReference type="Proteomes" id="UP000552097">
    <property type="component" value="Unassembled WGS sequence"/>
</dbReference>
<reference evidence="1 2" key="1">
    <citation type="submission" date="2020-08" db="EMBL/GenBank/DDBJ databases">
        <title>Sequencing the genomes of 1000 actinobacteria strains.</title>
        <authorList>
            <person name="Klenk H.-P."/>
        </authorList>
    </citation>
    <scope>NUCLEOTIDE SEQUENCE [LARGE SCALE GENOMIC DNA]</scope>
    <source>
        <strain evidence="1 2">DSM 45486</strain>
    </source>
</reference>
<accession>A0A7W9HGV0</accession>
<dbReference type="Pfam" id="PF07366">
    <property type="entry name" value="SnoaL"/>
    <property type="match status" value="1"/>
</dbReference>
<gene>
    <name evidence="1" type="ORF">F4560_001762</name>
</gene>
<dbReference type="InterPro" id="IPR032710">
    <property type="entry name" value="NTF2-like_dom_sf"/>
</dbReference>
<dbReference type="Gene3D" id="3.10.450.50">
    <property type="match status" value="1"/>
</dbReference>
<keyword evidence="2" id="KW-1185">Reference proteome</keyword>
<dbReference type="InterPro" id="IPR009959">
    <property type="entry name" value="Cyclase_SnoaL-like"/>
</dbReference>
<dbReference type="GO" id="GO:0030638">
    <property type="term" value="P:polyketide metabolic process"/>
    <property type="evidence" value="ECO:0007669"/>
    <property type="project" value="InterPro"/>
</dbReference>
<dbReference type="PANTHER" id="PTHR38436">
    <property type="entry name" value="POLYKETIDE CYCLASE SNOAL-LIKE DOMAIN"/>
    <property type="match status" value="1"/>
</dbReference>
<evidence type="ECO:0000313" key="2">
    <source>
        <dbReference type="Proteomes" id="UP000552097"/>
    </source>
</evidence>